<evidence type="ECO:0000256" key="5">
    <source>
        <dbReference type="ARBA" id="ARBA00023002"/>
    </source>
</evidence>
<evidence type="ECO:0000313" key="8">
    <source>
        <dbReference type="EMBL" id="MFD2258096.1"/>
    </source>
</evidence>
<sequence>MNLNIKGKAEHTFDAIVVGSGMSGGWAAKELCEKGLKTLVLERGRDLKHIVDYDTTNSPPWELQWQNKASREMKERQHKQARTGYTIKPATNQMFVDDIEHPYEEKKPFDWMRGYHKGGRSLMWGKQSYRLSPMDMEANAKEGISIPWPIKYEELAPWYDYVERFAGISGSIEGLEQLPDGIFQPPMDLTPPELDLKASIEKKWRGRTLIPGRVAHLTAPTAEQLALGRSSCMYRNLCSRGCPFGAYFSSQAATLKAAENTGNMTLRPHSIVHSVIFDDKSSKAIGVRLIDELTMETTEYYAKIIFLNASTIASTAILMNSKSDRFPEGMDESGSLGKYLMDHHLRVGASAVLDTHPDKIHYGRRPNGFYIPRYRNFKEEPNQKYLRGFGYQGGAMRQNWSRNIEGFGAEFKKELTSFGPWSVGMGGFGECLPYENNQIYFSKDKTDKWGLPVIVADAEYQENEHNMRIDMMNDAAEMLESMGAENIRTNNSKPIIGLGIHEMGTARMGSSPKESVLNRHNQVWGAENVFCTDGAAMVSAGCQNPSLTYMALTARAADFAVSEMRKGNL</sequence>
<dbReference type="Pfam" id="PF05199">
    <property type="entry name" value="GMC_oxred_C"/>
    <property type="match status" value="1"/>
</dbReference>
<keyword evidence="9" id="KW-1185">Reference proteome</keyword>
<evidence type="ECO:0000259" key="7">
    <source>
        <dbReference type="Pfam" id="PF05199"/>
    </source>
</evidence>
<keyword evidence="4" id="KW-0274">FAD</keyword>
<dbReference type="Gene3D" id="3.50.50.60">
    <property type="entry name" value="FAD/NAD(P)-binding domain"/>
    <property type="match status" value="2"/>
</dbReference>
<dbReference type="RefSeq" id="WP_386821538.1">
    <property type="nucleotide sequence ID" value="NZ_JBHUIT010000034.1"/>
</dbReference>
<dbReference type="Pfam" id="PF00732">
    <property type="entry name" value="GMC_oxred_N"/>
    <property type="match status" value="1"/>
</dbReference>
<dbReference type="InterPro" id="IPR036188">
    <property type="entry name" value="FAD/NAD-bd_sf"/>
</dbReference>
<dbReference type="SUPFAM" id="SSF51905">
    <property type="entry name" value="FAD/NAD(P)-binding domain"/>
    <property type="match status" value="1"/>
</dbReference>
<feature type="domain" description="Glucose-methanol-choline oxidoreductase N-terminal" evidence="6">
    <location>
        <begin position="107"/>
        <end position="343"/>
    </location>
</feature>
<feature type="domain" description="Glucose-methanol-choline oxidoreductase C-terminal" evidence="7">
    <location>
        <begin position="433"/>
        <end position="552"/>
    </location>
</feature>
<dbReference type="InterPro" id="IPR000172">
    <property type="entry name" value="GMC_OxRdtase_N"/>
</dbReference>
<dbReference type="Proteomes" id="UP001597375">
    <property type="component" value="Unassembled WGS sequence"/>
</dbReference>
<dbReference type="SUPFAM" id="SSF54373">
    <property type="entry name" value="FAD-linked reductases, C-terminal domain"/>
    <property type="match status" value="1"/>
</dbReference>
<evidence type="ECO:0000256" key="3">
    <source>
        <dbReference type="ARBA" id="ARBA00022630"/>
    </source>
</evidence>
<dbReference type="PANTHER" id="PTHR42784:SF1">
    <property type="entry name" value="PYRANOSE 2-OXIDASE"/>
    <property type="match status" value="1"/>
</dbReference>
<comment type="similarity">
    <text evidence="2">Belongs to the GMC oxidoreductase family.</text>
</comment>
<reference evidence="9" key="1">
    <citation type="journal article" date="2019" name="Int. J. Syst. Evol. Microbiol.">
        <title>The Global Catalogue of Microorganisms (GCM) 10K type strain sequencing project: providing services to taxonomists for standard genome sequencing and annotation.</title>
        <authorList>
            <consortium name="The Broad Institute Genomics Platform"/>
            <consortium name="The Broad Institute Genome Sequencing Center for Infectious Disease"/>
            <person name="Wu L."/>
            <person name="Ma J."/>
        </authorList>
    </citation>
    <scope>NUCLEOTIDE SEQUENCE [LARGE SCALE GENOMIC DNA]</scope>
    <source>
        <strain evidence="9">CGMCC 4.7106</strain>
    </source>
</reference>
<evidence type="ECO:0000256" key="2">
    <source>
        <dbReference type="ARBA" id="ARBA00010790"/>
    </source>
</evidence>
<dbReference type="EMBL" id="JBHUIT010000034">
    <property type="protein sequence ID" value="MFD2258096.1"/>
    <property type="molecule type" value="Genomic_DNA"/>
</dbReference>
<protein>
    <submittedName>
        <fullName evidence="8">GMC oxidoreductase</fullName>
    </submittedName>
</protein>
<keyword evidence="5" id="KW-0560">Oxidoreductase</keyword>
<dbReference type="InterPro" id="IPR051473">
    <property type="entry name" value="P2Ox-like"/>
</dbReference>
<keyword evidence="3" id="KW-0285">Flavoprotein</keyword>
<evidence type="ECO:0000256" key="4">
    <source>
        <dbReference type="ARBA" id="ARBA00022827"/>
    </source>
</evidence>
<gene>
    <name evidence="8" type="ORF">ACFSSA_15555</name>
</gene>
<dbReference type="InterPro" id="IPR007867">
    <property type="entry name" value="GMC_OxRtase_C"/>
</dbReference>
<organism evidence="8 9">
    <name type="scientific">Luteolibacter algae</name>
    <dbReference type="NCBI Taxonomy" id="454151"/>
    <lineage>
        <taxon>Bacteria</taxon>
        <taxon>Pseudomonadati</taxon>
        <taxon>Verrucomicrobiota</taxon>
        <taxon>Verrucomicrobiia</taxon>
        <taxon>Verrucomicrobiales</taxon>
        <taxon>Verrucomicrobiaceae</taxon>
        <taxon>Luteolibacter</taxon>
    </lineage>
</organism>
<comment type="cofactor">
    <cofactor evidence="1">
        <name>FAD</name>
        <dbReference type="ChEBI" id="CHEBI:57692"/>
    </cofactor>
</comment>
<evidence type="ECO:0000313" key="9">
    <source>
        <dbReference type="Proteomes" id="UP001597375"/>
    </source>
</evidence>
<evidence type="ECO:0000259" key="6">
    <source>
        <dbReference type="Pfam" id="PF00732"/>
    </source>
</evidence>
<dbReference type="PANTHER" id="PTHR42784">
    <property type="entry name" value="PYRANOSE 2-OXIDASE"/>
    <property type="match status" value="1"/>
</dbReference>
<evidence type="ECO:0000256" key="1">
    <source>
        <dbReference type="ARBA" id="ARBA00001974"/>
    </source>
</evidence>
<comment type="caution">
    <text evidence="8">The sequence shown here is derived from an EMBL/GenBank/DDBJ whole genome shotgun (WGS) entry which is preliminary data.</text>
</comment>
<name>A0ABW5DEM7_9BACT</name>
<proteinExistence type="inferred from homology"/>
<accession>A0ABW5DEM7</accession>